<gene>
    <name evidence="2" type="ORF">SOCEGT47_057420</name>
</gene>
<feature type="compositionally biased region" description="Basic and acidic residues" evidence="1">
    <location>
        <begin position="163"/>
        <end position="172"/>
    </location>
</feature>
<feature type="compositionally biased region" description="Low complexity" evidence="1">
    <location>
        <begin position="40"/>
        <end position="66"/>
    </location>
</feature>
<feature type="region of interest" description="Disordered" evidence="1">
    <location>
        <begin position="113"/>
        <end position="215"/>
    </location>
</feature>
<accession>A0A4P2Q7T0</accession>
<name>A0A4P2Q7T0_SORCE</name>
<evidence type="ECO:0000313" key="2">
    <source>
        <dbReference type="EMBL" id="AUX25198.1"/>
    </source>
</evidence>
<protein>
    <submittedName>
        <fullName evidence="2">Uncharacterized protein</fullName>
    </submittedName>
</protein>
<feature type="region of interest" description="Disordered" evidence="1">
    <location>
        <begin position="26"/>
        <end position="96"/>
    </location>
</feature>
<dbReference type="AlphaFoldDB" id="A0A4P2Q7T0"/>
<sequence length="215" mass="22331">MRTSGQPSYNRATIFPTSSAFLAGCSGEIASSSDDDDDPSGGWTSSGSAGPGTSSGSAGPGTSTDSGGTGSRGGEDDPGEPKVCVPGIPATTQLPRLLNRQYDNTVRDLLGVTTVGPDNKPPSELLIPDFDGPTCGPVQRREGWRMSNMSKELLMPRGIRSMNVDERADRRQVAWTGERSPDAGRGVVLHPPAGHPEHRPPSSRCSSSSTGQPAA</sequence>
<proteinExistence type="predicted"/>
<organism evidence="2 3">
    <name type="scientific">Sorangium cellulosum</name>
    <name type="common">Polyangium cellulosum</name>
    <dbReference type="NCBI Taxonomy" id="56"/>
    <lineage>
        <taxon>Bacteria</taxon>
        <taxon>Pseudomonadati</taxon>
        <taxon>Myxococcota</taxon>
        <taxon>Polyangia</taxon>
        <taxon>Polyangiales</taxon>
        <taxon>Polyangiaceae</taxon>
        <taxon>Sorangium</taxon>
    </lineage>
</organism>
<evidence type="ECO:0000313" key="3">
    <source>
        <dbReference type="Proteomes" id="UP000295781"/>
    </source>
</evidence>
<dbReference type="EMBL" id="CP012670">
    <property type="protein sequence ID" value="AUX25198.1"/>
    <property type="molecule type" value="Genomic_DNA"/>
</dbReference>
<dbReference type="PROSITE" id="PS51257">
    <property type="entry name" value="PROKAR_LIPOPROTEIN"/>
    <property type="match status" value="1"/>
</dbReference>
<reference evidence="2 3" key="1">
    <citation type="submission" date="2015-09" db="EMBL/GenBank/DDBJ databases">
        <title>Sorangium comparison.</title>
        <authorList>
            <person name="Zaburannyi N."/>
            <person name="Bunk B."/>
            <person name="Overmann J."/>
            <person name="Mueller R."/>
        </authorList>
    </citation>
    <scope>NUCLEOTIDE SEQUENCE [LARGE SCALE GENOMIC DNA]</scope>
    <source>
        <strain evidence="2 3">So ceGT47</strain>
    </source>
</reference>
<dbReference type="Proteomes" id="UP000295781">
    <property type="component" value="Chromosome"/>
</dbReference>
<evidence type="ECO:0000256" key="1">
    <source>
        <dbReference type="SAM" id="MobiDB-lite"/>
    </source>
</evidence>